<sequence length="167" mass="18272">MLSLSQAWGTKFFPTAVEPKALTTLIFASAMNLTGARALAESAVEQNCHRAATVARPFAAAAEFIQRVYNKHPNYQIVVLGQGGMASHCVVADEEGRIVFDTYEATRTQYFPGYFYSYSLGAAGVNEVSVQASATLYEAYKELQEQGLWKDNSGSWDVDLPRGLDSL</sequence>
<dbReference type="EMBL" id="MH460463">
    <property type="protein sequence ID" value="AXG67164.1"/>
    <property type="molecule type" value="Genomic_DNA"/>
</dbReference>
<gene>
    <name evidence="1" type="ORF">AD1_120</name>
</gene>
<organism evidence="1 2">
    <name type="scientific">Dickeya phage vB_DsoM_AD1</name>
    <dbReference type="NCBI Taxonomy" id="2283029"/>
    <lineage>
        <taxon>Viruses</taxon>
        <taxon>Duplodnaviria</taxon>
        <taxon>Heunggongvirae</taxon>
        <taxon>Uroviricota</taxon>
        <taxon>Caudoviricetes</taxon>
        <taxon>Alexandravirus</taxon>
        <taxon>Alexandravirus AD1</taxon>
    </lineage>
</organism>
<dbReference type="Proteomes" id="UP000262440">
    <property type="component" value="Segment"/>
</dbReference>
<proteinExistence type="predicted"/>
<evidence type="ECO:0000313" key="2">
    <source>
        <dbReference type="Proteomes" id="UP000262440"/>
    </source>
</evidence>
<name>A0A384ZY48_9CAUD</name>
<evidence type="ECO:0000313" key="1">
    <source>
        <dbReference type="EMBL" id="AXG67164.1"/>
    </source>
</evidence>
<reference evidence="1 2" key="1">
    <citation type="journal article" date="2018" name="Front. Microbiol.">
        <title>Jumbo Bacteriophages Are Represented Within an Increasing Diversity of Environmental Viruses Infecting the Emerging Phytopathogen, Dickeya solani.</title>
        <authorList>
            <person name="Day A.W."/>
            <person name="Ahn J."/>
            <person name="Salmond G.P.C."/>
        </authorList>
    </citation>
    <scope>NUCLEOTIDE SEQUENCE [LARGE SCALE GENOMIC DNA]</scope>
</reference>
<keyword evidence="2" id="KW-1185">Reference proteome</keyword>
<protein>
    <submittedName>
        <fullName evidence="1">Uncharacterized protein</fullName>
    </submittedName>
</protein>
<accession>A0A384ZY48</accession>